<proteinExistence type="predicted"/>
<keyword evidence="1" id="KW-1133">Transmembrane helix</keyword>
<dbReference type="InterPro" id="IPR037401">
    <property type="entry name" value="SnoaL-like"/>
</dbReference>
<dbReference type="EMBL" id="SHNO01000001">
    <property type="protein sequence ID" value="MCX2976777.1"/>
    <property type="molecule type" value="Genomic_DNA"/>
</dbReference>
<protein>
    <submittedName>
        <fullName evidence="3">Nuclear transport factor 2 family protein</fullName>
    </submittedName>
</protein>
<evidence type="ECO:0000259" key="2">
    <source>
        <dbReference type="Pfam" id="PF13577"/>
    </source>
</evidence>
<evidence type="ECO:0000313" key="4">
    <source>
        <dbReference type="Proteomes" id="UP001143304"/>
    </source>
</evidence>
<dbReference type="Gene3D" id="3.10.450.50">
    <property type="match status" value="1"/>
</dbReference>
<organism evidence="3 4">
    <name type="scientific">Candidatus Marimicrobium litorale</name>
    <dbReference type="NCBI Taxonomy" id="2518991"/>
    <lineage>
        <taxon>Bacteria</taxon>
        <taxon>Pseudomonadati</taxon>
        <taxon>Pseudomonadota</taxon>
        <taxon>Gammaproteobacteria</taxon>
        <taxon>Cellvibrionales</taxon>
        <taxon>Halieaceae</taxon>
        <taxon>Marimicrobium</taxon>
    </lineage>
</organism>
<keyword evidence="4" id="KW-1185">Reference proteome</keyword>
<feature type="transmembrane region" description="Helical" evidence="1">
    <location>
        <begin position="20"/>
        <end position="39"/>
    </location>
</feature>
<keyword evidence="1" id="KW-0812">Transmembrane</keyword>
<evidence type="ECO:0000256" key="1">
    <source>
        <dbReference type="SAM" id="Phobius"/>
    </source>
</evidence>
<reference evidence="3" key="1">
    <citation type="submission" date="2019-02" db="EMBL/GenBank/DDBJ databases">
        <authorList>
            <person name="Li S.-H."/>
        </authorList>
    </citation>
    <scope>NUCLEOTIDE SEQUENCE</scope>
    <source>
        <strain evidence="3">IMCC11814</strain>
    </source>
</reference>
<dbReference type="Pfam" id="PF13577">
    <property type="entry name" value="SnoaL_4"/>
    <property type="match status" value="1"/>
</dbReference>
<feature type="domain" description="SnoaL-like" evidence="2">
    <location>
        <begin position="69"/>
        <end position="189"/>
    </location>
</feature>
<dbReference type="Proteomes" id="UP001143304">
    <property type="component" value="Unassembled WGS sequence"/>
</dbReference>
<sequence length="233" mass="26230">MLFWHSDVTLSGCMDAIDMGSAPIIQSGLLVFLSMYAFAPAMQVRGVFLNRTETYYMPGENSNISITQQTADRLAIADTLYLHSRGLDRLDAVALRDAYWPESEVDYGSYKGNAHVFAELVIGALSQQYELTRHSLSNTLIELSGSSALCESCVHAGHLLPGAKEELLFYGRYLDKMEKRSNQWKILHRQVVVDWIKRHPVVDERNSEAFDALAKGTRRDSDPLYSFLRSGET</sequence>
<name>A0ABT3T3E6_9GAMM</name>
<dbReference type="InterPro" id="IPR032710">
    <property type="entry name" value="NTF2-like_dom_sf"/>
</dbReference>
<evidence type="ECO:0000313" key="3">
    <source>
        <dbReference type="EMBL" id="MCX2976777.1"/>
    </source>
</evidence>
<accession>A0ABT3T3E6</accession>
<gene>
    <name evidence="3" type="ORF">EYC82_05360</name>
</gene>
<dbReference type="SUPFAM" id="SSF54427">
    <property type="entry name" value="NTF2-like"/>
    <property type="match status" value="1"/>
</dbReference>
<comment type="caution">
    <text evidence="3">The sequence shown here is derived from an EMBL/GenBank/DDBJ whole genome shotgun (WGS) entry which is preliminary data.</text>
</comment>
<keyword evidence="1" id="KW-0472">Membrane</keyword>